<dbReference type="InterPro" id="IPR001623">
    <property type="entry name" value="DnaJ_domain"/>
</dbReference>
<evidence type="ECO:0000313" key="11">
    <source>
        <dbReference type="EMBL" id="KDQ18183.1"/>
    </source>
</evidence>
<dbReference type="AlphaFoldDB" id="A0A067MR18"/>
<dbReference type="OrthoDB" id="445556at2759"/>
<gene>
    <name evidence="11" type="ORF">BOTBODRAFT_29524</name>
</gene>
<dbReference type="EMBL" id="KL198022">
    <property type="protein sequence ID" value="KDQ18183.1"/>
    <property type="molecule type" value="Genomic_DNA"/>
</dbReference>
<comment type="function">
    <text evidence="1">Required for the first step of diphthamide biosynthesis, the transfer of 3-amino-3-carboxypropyl from S-adenosyl-L-methionine to a histidine residue. Diphthamide is a post-translational modification of histidine which occurs in elongation factor 2.</text>
</comment>
<dbReference type="SUPFAM" id="SSF144217">
    <property type="entry name" value="CSL zinc finger"/>
    <property type="match status" value="1"/>
</dbReference>
<dbReference type="Pfam" id="PF05207">
    <property type="entry name" value="Zn_ribbon_CSL"/>
    <property type="match status" value="1"/>
</dbReference>
<dbReference type="STRING" id="930990.A0A067MR18"/>
<sequence>MSPASPDNYYSLLSIAPSATDTEIKRAYRRALLLHHPDKATSTSTISDQTSSIIYTLKEAYTPASTRRPAQVVSIEEFDEAEGVDGEWVYPCRCGSLYRIHEEQMENDVHLIGCEGCSEVIWAGYEVEQQDDRDSGCNSGDSINRT</sequence>
<accession>A0A067MR18</accession>
<feature type="domain" description="DPH-type MB" evidence="10">
    <location>
        <begin position="69"/>
        <end position="126"/>
    </location>
</feature>
<dbReference type="Proteomes" id="UP000027195">
    <property type="component" value="Unassembled WGS sequence"/>
</dbReference>
<dbReference type="UniPathway" id="UPA00559"/>
<keyword evidence="8" id="KW-0539">Nucleus</keyword>
<evidence type="ECO:0000256" key="7">
    <source>
        <dbReference type="ARBA" id="ARBA00023004"/>
    </source>
</evidence>
<dbReference type="PROSITE" id="PS50076">
    <property type="entry name" value="DNAJ_2"/>
    <property type="match status" value="1"/>
</dbReference>
<name>A0A067MR18_BOTB1</name>
<proteinExistence type="inferred from homology"/>
<dbReference type="InterPro" id="IPR036671">
    <property type="entry name" value="DPH_MB_sf"/>
</dbReference>
<evidence type="ECO:0000256" key="5">
    <source>
        <dbReference type="ARBA" id="ARBA00021797"/>
    </source>
</evidence>
<evidence type="ECO:0000259" key="9">
    <source>
        <dbReference type="PROSITE" id="PS50076"/>
    </source>
</evidence>
<organism evidence="11 12">
    <name type="scientific">Botryobasidium botryosum (strain FD-172 SS1)</name>
    <dbReference type="NCBI Taxonomy" id="930990"/>
    <lineage>
        <taxon>Eukaryota</taxon>
        <taxon>Fungi</taxon>
        <taxon>Dikarya</taxon>
        <taxon>Basidiomycota</taxon>
        <taxon>Agaricomycotina</taxon>
        <taxon>Agaricomycetes</taxon>
        <taxon>Cantharellales</taxon>
        <taxon>Botryobasidiaceae</taxon>
        <taxon>Botryobasidium</taxon>
    </lineage>
</organism>
<keyword evidence="6" id="KW-0479">Metal-binding</keyword>
<dbReference type="CDD" id="cd06257">
    <property type="entry name" value="DnaJ"/>
    <property type="match status" value="1"/>
</dbReference>
<keyword evidence="12" id="KW-1185">Reference proteome</keyword>
<evidence type="ECO:0000256" key="1">
    <source>
        <dbReference type="ARBA" id="ARBA00003474"/>
    </source>
</evidence>
<dbReference type="GO" id="GO:0005737">
    <property type="term" value="C:cytoplasm"/>
    <property type="evidence" value="ECO:0007669"/>
    <property type="project" value="UniProtKB-SubCell"/>
</dbReference>
<dbReference type="PANTHER" id="PTHR21454:SF49">
    <property type="entry name" value="RE24848P"/>
    <property type="match status" value="1"/>
</dbReference>
<dbReference type="InParanoid" id="A0A067MR18"/>
<protein>
    <recommendedName>
        <fullName evidence="5">Diphthamide biosynthesis protein 4</fullName>
    </recommendedName>
</protein>
<evidence type="ECO:0000256" key="6">
    <source>
        <dbReference type="ARBA" id="ARBA00022723"/>
    </source>
</evidence>
<dbReference type="PRINTS" id="PR00625">
    <property type="entry name" value="JDOMAIN"/>
</dbReference>
<dbReference type="InterPro" id="IPR036869">
    <property type="entry name" value="J_dom_sf"/>
</dbReference>
<dbReference type="FunCoup" id="A0A067MR18">
    <property type="interactions" value="151"/>
</dbReference>
<evidence type="ECO:0000313" key="12">
    <source>
        <dbReference type="Proteomes" id="UP000027195"/>
    </source>
</evidence>
<dbReference type="SMART" id="SM00271">
    <property type="entry name" value="DnaJ"/>
    <property type="match status" value="1"/>
</dbReference>
<dbReference type="SUPFAM" id="SSF46565">
    <property type="entry name" value="Chaperone J-domain"/>
    <property type="match status" value="1"/>
</dbReference>
<keyword evidence="7" id="KW-0408">Iron</keyword>
<dbReference type="GO" id="GO:0005634">
    <property type="term" value="C:nucleus"/>
    <property type="evidence" value="ECO:0007669"/>
    <property type="project" value="UniProtKB-SubCell"/>
</dbReference>
<dbReference type="Gene3D" id="1.10.287.110">
    <property type="entry name" value="DnaJ domain"/>
    <property type="match status" value="1"/>
</dbReference>
<reference evidence="12" key="1">
    <citation type="journal article" date="2014" name="Proc. Natl. Acad. Sci. U.S.A.">
        <title>Extensive sampling of basidiomycete genomes demonstrates inadequacy of the white-rot/brown-rot paradigm for wood decay fungi.</title>
        <authorList>
            <person name="Riley R."/>
            <person name="Salamov A.A."/>
            <person name="Brown D.W."/>
            <person name="Nagy L.G."/>
            <person name="Floudas D."/>
            <person name="Held B.W."/>
            <person name="Levasseur A."/>
            <person name="Lombard V."/>
            <person name="Morin E."/>
            <person name="Otillar R."/>
            <person name="Lindquist E.A."/>
            <person name="Sun H."/>
            <person name="LaButti K.M."/>
            <person name="Schmutz J."/>
            <person name="Jabbour D."/>
            <person name="Luo H."/>
            <person name="Baker S.E."/>
            <person name="Pisabarro A.G."/>
            <person name="Walton J.D."/>
            <person name="Blanchette R.A."/>
            <person name="Henrissat B."/>
            <person name="Martin F."/>
            <person name="Cullen D."/>
            <person name="Hibbett D.S."/>
            <person name="Grigoriev I.V."/>
        </authorList>
    </citation>
    <scope>NUCLEOTIDE SEQUENCE [LARGE SCALE GENOMIC DNA]</scope>
    <source>
        <strain evidence="12">FD-172 SS1</strain>
    </source>
</reference>
<evidence type="ECO:0000256" key="4">
    <source>
        <dbReference type="ARBA" id="ARBA00006169"/>
    </source>
</evidence>
<evidence type="ECO:0000256" key="2">
    <source>
        <dbReference type="ARBA" id="ARBA00004123"/>
    </source>
</evidence>
<dbReference type="GO" id="GO:0046872">
    <property type="term" value="F:metal ion binding"/>
    <property type="evidence" value="ECO:0007669"/>
    <property type="project" value="UniProtKB-KW"/>
</dbReference>
<evidence type="ECO:0000259" key="10">
    <source>
        <dbReference type="PROSITE" id="PS51074"/>
    </source>
</evidence>
<evidence type="ECO:0000256" key="8">
    <source>
        <dbReference type="ARBA" id="ARBA00023242"/>
    </source>
</evidence>
<comment type="similarity">
    <text evidence="4">Belongs to the DPH4 family.</text>
</comment>
<dbReference type="GO" id="GO:0017183">
    <property type="term" value="P:protein histidyl modification to diphthamide"/>
    <property type="evidence" value="ECO:0007669"/>
    <property type="project" value="UniProtKB-UniPathway"/>
</dbReference>
<dbReference type="InterPro" id="IPR007872">
    <property type="entry name" value="DPH_MB_dom"/>
</dbReference>
<feature type="domain" description="J" evidence="9">
    <location>
        <begin position="8"/>
        <end position="82"/>
    </location>
</feature>
<dbReference type="PROSITE" id="PS51074">
    <property type="entry name" value="DPH_MB"/>
    <property type="match status" value="1"/>
</dbReference>
<dbReference type="Pfam" id="PF00226">
    <property type="entry name" value="DnaJ"/>
    <property type="match status" value="1"/>
</dbReference>
<dbReference type="InterPro" id="IPR044248">
    <property type="entry name" value="DPH3/4-like"/>
</dbReference>
<dbReference type="PANTHER" id="PTHR21454">
    <property type="entry name" value="DPH3 HOMOLOG-RELATED"/>
    <property type="match status" value="1"/>
</dbReference>
<dbReference type="HOGENOM" id="CLU_017633_7_1_1"/>
<comment type="subcellular location">
    <subcellularLocation>
        <location evidence="3">Cytoplasm</location>
    </subcellularLocation>
    <subcellularLocation>
        <location evidence="2">Nucleus</location>
    </subcellularLocation>
</comment>
<dbReference type="Gene3D" id="3.10.660.10">
    <property type="entry name" value="DPH Zinc finger"/>
    <property type="match status" value="1"/>
</dbReference>
<evidence type="ECO:0000256" key="3">
    <source>
        <dbReference type="ARBA" id="ARBA00004496"/>
    </source>
</evidence>